<protein>
    <submittedName>
        <fullName evidence="2">Uncharacterized protein</fullName>
    </submittedName>
</protein>
<organism evidence="2 3">
    <name type="scientific">Solanum verrucosum</name>
    <dbReference type="NCBI Taxonomy" id="315347"/>
    <lineage>
        <taxon>Eukaryota</taxon>
        <taxon>Viridiplantae</taxon>
        <taxon>Streptophyta</taxon>
        <taxon>Embryophyta</taxon>
        <taxon>Tracheophyta</taxon>
        <taxon>Spermatophyta</taxon>
        <taxon>Magnoliopsida</taxon>
        <taxon>eudicotyledons</taxon>
        <taxon>Gunneridae</taxon>
        <taxon>Pentapetalae</taxon>
        <taxon>asterids</taxon>
        <taxon>lamiids</taxon>
        <taxon>Solanales</taxon>
        <taxon>Solanaceae</taxon>
        <taxon>Solanoideae</taxon>
        <taxon>Solaneae</taxon>
        <taxon>Solanum</taxon>
    </lineage>
</organism>
<reference evidence="2" key="1">
    <citation type="submission" date="2023-08" db="EMBL/GenBank/DDBJ databases">
        <title>A de novo genome assembly of Solanum verrucosum Schlechtendal, a Mexican diploid species geographically isolated from the other diploid A-genome species in potato relatives.</title>
        <authorList>
            <person name="Hosaka K."/>
        </authorList>
    </citation>
    <scope>NUCLEOTIDE SEQUENCE</scope>
    <source>
        <tissue evidence="2">Young leaves</tissue>
    </source>
</reference>
<dbReference type="AlphaFoldDB" id="A0AAF0U457"/>
<evidence type="ECO:0000256" key="1">
    <source>
        <dbReference type="SAM" id="MobiDB-lite"/>
    </source>
</evidence>
<gene>
    <name evidence="2" type="ORF">MTR67_032274</name>
</gene>
<dbReference type="EMBL" id="CP133618">
    <property type="protein sequence ID" value="WMV38889.1"/>
    <property type="molecule type" value="Genomic_DNA"/>
</dbReference>
<evidence type="ECO:0000313" key="2">
    <source>
        <dbReference type="EMBL" id="WMV38889.1"/>
    </source>
</evidence>
<name>A0AAF0U457_SOLVR</name>
<keyword evidence="3" id="KW-1185">Reference proteome</keyword>
<proteinExistence type="predicted"/>
<evidence type="ECO:0000313" key="3">
    <source>
        <dbReference type="Proteomes" id="UP001234989"/>
    </source>
</evidence>
<feature type="region of interest" description="Disordered" evidence="1">
    <location>
        <begin position="74"/>
        <end position="98"/>
    </location>
</feature>
<accession>A0AAF0U457</accession>
<dbReference type="Proteomes" id="UP001234989">
    <property type="component" value="Chromosome 7"/>
</dbReference>
<sequence length="98" mass="11054">MGSSLIVPGTCEGTLMAMDLATKGRTRPSMAKEVSQQGKMVEVTEQQWLTPKKKISAHQSSSKYTNKFEFLSTDQRSIQSTKRSEREKEQAQNILNCR</sequence>